<dbReference type="GO" id="GO:0006412">
    <property type="term" value="P:translation"/>
    <property type="evidence" value="ECO:0007669"/>
    <property type="project" value="TreeGrafter"/>
</dbReference>
<comment type="similarity">
    <text evidence="3">Belongs to the RimP family.</text>
</comment>
<dbReference type="Proteomes" id="UP000007030">
    <property type="component" value="Chromosome"/>
</dbReference>
<evidence type="ECO:0000259" key="4">
    <source>
        <dbReference type="Pfam" id="PF02576"/>
    </source>
</evidence>
<dbReference type="HOGENOM" id="CLU_070525_1_1_0"/>
<dbReference type="STRING" id="869210.Marky_0859"/>
<evidence type="ECO:0000256" key="1">
    <source>
        <dbReference type="ARBA" id="ARBA00022490"/>
    </source>
</evidence>
<dbReference type="RefSeq" id="WP_013703655.1">
    <property type="nucleotide sequence ID" value="NC_015387.1"/>
</dbReference>
<dbReference type="InterPro" id="IPR028998">
    <property type="entry name" value="RimP_C"/>
</dbReference>
<comment type="function">
    <text evidence="3">Required for maturation of 30S ribosomal subunits.</text>
</comment>
<dbReference type="KEGG" id="mhd:Marky_0859"/>
<dbReference type="OrthoDB" id="9805006at2"/>
<feature type="domain" description="Ribosome maturation factor RimP N-terminal" evidence="4">
    <location>
        <begin position="7"/>
        <end position="78"/>
    </location>
</feature>
<dbReference type="PANTHER" id="PTHR33867">
    <property type="entry name" value="RIBOSOME MATURATION FACTOR RIMP"/>
    <property type="match status" value="1"/>
</dbReference>
<dbReference type="SUPFAM" id="SSF74942">
    <property type="entry name" value="YhbC-like, C-terminal domain"/>
    <property type="match status" value="1"/>
</dbReference>
<dbReference type="HAMAP" id="MF_01077">
    <property type="entry name" value="RimP"/>
    <property type="match status" value="1"/>
</dbReference>
<dbReference type="NCBIfam" id="NF011239">
    <property type="entry name" value="PRK14645.1"/>
    <property type="match status" value="1"/>
</dbReference>
<dbReference type="PANTHER" id="PTHR33867:SF1">
    <property type="entry name" value="RIBOSOME MATURATION FACTOR RIMP"/>
    <property type="match status" value="1"/>
</dbReference>
<dbReference type="eggNOG" id="COG0779">
    <property type="taxonomic scope" value="Bacteria"/>
</dbReference>
<dbReference type="InterPro" id="IPR035956">
    <property type="entry name" value="RimP_N_sf"/>
</dbReference>
<dbReference type="InterPro" id="IPR036847">
    <property type="entry name" value="RimP_C_sf"/>
</dbReference>
<evidence type="ECO:0000259" key="5">
    <source>
        <dbReference type="Pfam" id="PF17384"/>
    </source>
</evidence>
<dbReference type="EMBL" id="CP002630">
    <property type="protein sequence ID" value="AEB11605.1"/>
    <property type="molecule type" value="Genomic_DNA"/>
</dbReference>
<organism evidence="6 7">
    <name type="scientific">Marinithermus hydrothermalis (strain DSM 14884 / JCM 11576 / T1)</name>
    <dbReference type="NCBI Taxonomy" id="869210"/>
    <lineage>
        <taxon>Bacteria</taxon>
        <taxon>Thermotogati</taxon>
        <taxon>Deinococcota</taxon>
        <taxon>Deinococci</taxon>
        <taxon>Thermales</taxon>
        <taxon>Thermaceae</taxon>
        <taxon>Marinithermus</taxon>
    </lineage>
</organism>
<evidence type="ECO:0000313" key="7">
    <source>
        <dbReference type="Proteomes" id="UP000007030"/>
    </source>
</evidence>
<protein>
    <recommendedName>
        <fullName evidence="3">Ribosome maturation factor RimP</fullName>
    </recommendedName>
</protein>
<keyword evidence="1 3" id="KW-0963">Cytoplasm</keyword>
<dbReference type="Pfam" id="PF02576">
    <property type="entry name" value="RimP_N"/>
    <property type="match status" value="1"/>
</dbReference>
<evidence type="ECO:0000313" key="6">
    <source>
        <dbReference type="EMBL" id="AEB11605.1"/>
    </source>
</evidence>
<dbReference type="GO" id="GO:0005829">
    <property type="term" value="C:cytosol"/>
    <property type="evidence" value="ECO:0007669"/>
    <property type="project" value="TreeGrafter"/>
</dbReference>
<dbReference type="InterPro" id="IPR003728">
    <property type="entry name" value="Ribosome_maturation_RimP"/>
</dbReference>
<name>F2NP17_MARHT</name>
<keyword evidence="2 3" id="KW-0690">Ribosome biogenesis</keyword>
<sequence length="147" mass="16458">MELWNVIEAVVRPLGYEVLEVTLKGGGKTRVLTVRLERADEQPISFADLERASQVISLELDRLDPIPGAYRLEVESPGPDRPLITARHFERFMGLKAKVQSDEGRFTGRIVRVEGDVVTFALATGEERALKLGTFKANLAEWPSEPR</sequence>
<dbReference type="InterPro" id="IPR028989">
    <property type="entry name" value="RimP_N"/>
</dbReference>
<reference evidence="6 7" key="1">
    <citation type="journal article" date="2012" name="Stand. Genomic Sci.">
        <title>Complete genome sequence of the aerobic, heterotroph Marinithermus hydrothermalis type strain (T1(T)) from a deep-sea hydrothermal vent chimney.</title>
        <authorList>
            <person name="Copeland A."/>
            <person name="Gu W."/>
            <person name="Yasawong M."/>
            <person name="Lapidus A."/>
            <person name="Lucas S."/>
            <person name="Deshpande S."/>
            <person name="Pagani I."/>
            <person name="Tapia R."/>
            <person name="Cheng J.F."/>
            <person name="Goodwin L.A."/>
            <person name="Pitluck S."/>
            <person name="Liolios K."/>
            <person name="Ivanova N."/>
            <person name="Mavromatis K."/>
            <person name="Mikhailova N."/>
            <person name="Pati A."/>
            <person name="Chen A."/>
            <person name="Palaniappan K."/>
            <person name="Land M."/>
            <person name="Pan C."/>
            <person name="Brambilla E.M."/>
            <person name="Rohde M."/>
            <person name="Tindall B.J."/>
            <person name="Sikorski J."/>
            <person name="Goker M."/>
            <person name="Detter J.C."/>
            <person name="Bristow J."/>
            <person name="Eisen J.A."/>
            <person name="Markowitz V."/>
            <person name="Hugenholtz P."/>
            <person name="Kyrpides N.C."/>
            <person name="Klenk H.P."/>
            <person name="Woyke T."/>
        </authorList>
    </citation>
    <scope>NUCLEOTIDE SEQUENCE [LARGE SCALE GENOMIC DNA]</scope>
    <source>
        <strain evidence="7">DSM 14884 / JCM 11576 / T1</strain>
    </source>
</reference>
<comment type="subcellular location">
    <subcellularLocation>
        <location evidence="3">Cytoplasm</location>
    </subcellularLocation>
</comment>
<gene>
    <name evidence="3" type="primary">rimP</name>
    <name evidence="6" type="ordered locus">Marky_0859</name>
</gene>
<dbReference type="AlphaFoldDB" id="F2NP17"/>
<evidence type="ECO:0000256" key="3">
    <source>
        <dbReference type="HAMAP-Rule" id="MF_01077"/>
    </source>
</evidence>
<dbReference type="SUPFAM" id="SSF75420">
    <property type="entry name" value="YhbC-like, N-terminal domain"/>
    <property type="match status" value="1"/>
</dbReference>
<proteinExistence type="inferred from homology"/>
<dbReference type="Gene3D" id="3.30.300.70">
    <property type="entry name" value="RimP-like superfamily, N-terminal"/>
    <property type="match status" value="1"/>
</dbReference>
<feature type="domain" description="Ribosome maturation factor RimP C-terminal" evidence="5">
    <location>
        <begin position="83"/>
        <end position="121"/>
    </location>
</feature>
<dbReference type="GO" id="GO:0000028">
    <property type="term" value="P:ribosomal small subunit assembly"/>
    <property type="evidence" value="ECO:0007669"/>
    <property type="project" value="TreeGrafter"/>
</dbReference>
<evidence type="ECO:0000256" key="2">
    <source>
        <dbReference type="ARBA" id="ARBA00022517"/>
    </source>
</evidence>
<keyword evidence="7" id="KW-1185">Reference proteome</keyword>
<dbReference type="Pfam" id="PF17384">
    <property type="entry name" value="DUF150_C"/>
    <property type="match status" value="1"/>
</dbReference>
<dbReference type="CDD" id="cd01734">
    <property type="entry name" value="YlxS_C"/>
    <property type="match status" value="1"/>
</dbReference>
<accession>F2NP17</accession>